<comment type="caution">
    <text evidence="1">The sequence shown here is derived from an EMBL/GenBank/DDBJ whole genome shotgun (WGS) entry which is preliminary data.</text>
</comment>
<dbReference type="EMBL" id="PXYT01000014">
    <property type="protein sequence ID" value="PSR29690.1"/>
    <property type="molecule type" value="Genomic_DNA"/>
</dbReference>
<evidence type="ECO:0000313" key="2">
    <source>
        <dbReference type="Proteomes" id="UP000242699"/>
    </source>
</evidence>
<reference evidence="1 2" key="1">
    <citation type="journal article" date="2014" name="BMC Genomics">
        <title>Comparison of environmental and isolate Sulfobacillus genomes reveals diverse carbon, sulfur, nitrogen, and hydrogen metabolisms.</title>
        <authorList>
            <person name="Justice N.B."/>
            <person name="Norman A."/>
            <person name="Brown C.T."/>
            <person name="Singh A."/>
            <person name="Thomas B.C."/>
            <person name="Banfield J.F."/>
        </authorList>
    </citation>
    <scope>NUCLEOTIDE SEQUENCE [LARGE SCALE GENOMIC DNA]</scope>
    <source>
        <strain evidence="1">AMDSBA1</strain>
    </source>
</reference>
<name>A0A2T2X5B3_9FIRM</name>
<evidence type="ECO:0000313" key="1">
    <source>
        <dbReference type="EMBL" id="PSR29690.1"/>
    </source>
</evidence>
<gene>
    <name evidence="1" type="ORF">C7B43_07825</name>
</gene>
<dbReference type="Proteomes" id="UP000242699">
    <property type="component" value="Unassembled WGS sequence"/>
</dbReference>
<proteinExistence type="predicted"/>
<organism evidence="1 2">
    <name type="scientific">Sulfobacillus benefaciens</name>
    <dbReference type="NCBI Taxonomy" id="453960"/>
    <lineage>
        <taxon>Bacteria</taxon>
        <taxon>Bacillati</taxon>
        <taxon>Bacillota</taxon>
        <taxon>Clostridia</taxon>
        <taxon>Eubacteriales</taxon>
        <taxon>Clostridiales Family XVII. Incertae Sedis</taxon>
        <taxon>Sulfobacillus</taxon>
    </lineage>
</organism>
<dbReference type="AlphaFoldDB" id="A0A2T2X5B3"/>
<accession>A0A2T2X5B3</accession>
<protein>
    <submittedName>
        <fullName evidence="1">Uncharacterized protein</fullName>
    </submittedName>
</protein>
<sequence>MFPCLSLPSLMPNFLYRAMNHVAIFTATPNQPRMAARNKWSRFEMIMADLFATRIEGDRFAVLPAPS</sequence>